<dbReference type="InterPro" id="IPR004358">
    <property type="entry name" value="Sig_transdc_His_kin-like_C"/>
</dbReference>
<dbReference type="Pfam" id="PF02518">
    <property type="entry name" value="HATPase_c"/>
    <property type="match status" value="1"/>
</dbReference>
<evidence type="ECO:0000259" key="11">
    <source>
        <dbReference type="PROSITE" id="PS50109"/>
    </source>
</evidence>
<dbReference type="CDD" id="cd00082">
    <property type="entry name" value="HisKA"/>
    <property type="match status" value="1"/>
</dbReference>
<keyword evidence="6" id="KW-0418">Kinase</keyword>
<dbReference type="RefSeq" id="WP_248362520.1">
    <property type="nucleotide sequence ID" value="NZ_AP025591.1"/>
</dbReference>
<evidence type="ECO:0000256" key="3">
    <source>
        <dbReference type="ARBA" id="ARBA00022553"/>
    </source>
</evidence>
<keyword evidence="8" id="KW-0902">Two-component regulatory system</keyword>
<proteinExistence type="predicted"/>
<feature type="domain" description="Histidine kinase" evidence="11">
    <location>
        <begin position="275"/>
        <end position="489"/>
    </location>
</feature>
<dbReference type="PANTHER" id="PTHR43065">
    <property type="entry name" value="SENSOR HISTIDINE KINASE"/>
    <property type="match status" value="1"/>
</dbReference>
<keyword evidence="3 9" id="KW-0597">Phosphoprotein</keyword>
<evidence type="ECO:0000256" key="7">
    <source>
        <dbReference type="ARBA" id="ARBA00022840"/>
    </source>
</evidence>
<dbReference type="EC" id="2.7.13.3" evidence="2"/>
<dbReference type="PROSITE" id="PS50109">
    <property type="entry name" value="HIS_KIN"/>
    <property type="match status" value="1"/>
</dbReference>
<evidence type="ECO:0000256" key="2">
    <source>
        <dbReference type="ARBA" id="ARBA00012438"/>
    </source>
</evidence>
<dbReference type="Pfam" id="PF00072">
    <property type="entry name" value="Response_reg"/>
    <property type="match status" value="1"/>
</dbReference>
<dbReference type="SUPFAM" id="SSF47384">
    <property type="entry name" value="Homodimeric domain of signal transducing histidine kinase"/>
    <property type="match status" value="1"/>
</dbReference>
<protein>
    <recommendedName>
        <fullName evidence="2">histidine kinase</fullName>
        <ecNumber evidence="2">2.7.13.3</ecNumber>
    </recommendedName>
</protein>
<keyword evidence="7" id="KW-0067">ATP-binding</keyword>
<dbReference type="InterPro" id="IPR011006">
    <property type="entry name" value="CheY-like_superfamily"/>
</dbReference>
<feature type="transmembrane region" description="Helical" evidence="10">
    <location>
        <begin position="105"/>
        <end position="123"/>
    </location>
</feature>
<dbReference type="InterPro" id="IPR005467">
    <property type="entry name" value="His_kinase_dom"/>
</dbReference>
<dbReference type="InterPro" id="IPR003594">
    <property type="entry name" value="HATPase_dom"/>
</dbReference>
<feature type="transmembrane region" description="Helical" evidence="10">
    <location>
        <begin position="208"/>
        <end position="229"/>
    </location>
</feature>
<dbReference type="SMART" id="SM00387">
    <property type="entry name" value="HATPase_c"/>
    <property type="match status" value="1"/>
</dbReference>
<feature type="transmembrane region" description="Helical" evidence="10">
    <location>
        <begin position="6"/>
        <end position="30"/>
    </location>
</feature>
<dbReference type="InterPro" id="IPR036097">
    <property type="entry name" value="HisK_dim/P_sf"/>
</dbReference>
<keyword evidence="4" id="KW-0808">Transferase</keyword>
<keyword evidence="10" id="KW-1133">Transmembrane helix</keyword>
<feature type="domain" description="Response regulatory" evidence="12">
    <location>
        <begin position="510"/>
        <end position="625"/>
    </location>
</feature>
<dbReference type="EMBL" id="AP025591">
    <property type="protein sequence ID" value="BDG03788.1"/>
    <property type="molecule type" value="Genomic_DNA"/>
</dbReference>
<dbReference type="Gene3D" id="3.40.50.2300">
    <property type="match status" value="1"/>
</dbReference>
<dbReference type="InterPro" id="IPR036890">
    <property type="entry name" value="HATPase_C_sf"/>
</dbReference>
<dbReference type="PROSITE" id="PS50110">
    <property type="entry name" value="RESPONSE_REGULATORY"/>
    <property type="match status" value="1"/>
</dbReference>
<keyword evidence="10" id="KW-0812">Transmembrane</keyword>
<evidence type="ECO:0000313" key="13">
    <source>
        <dbReference type="EMBL" id="BDG03788.1"/>
    </source>
</evidence>
<dbReference type="CDD" id="cd00156">
    <property type="entry name" value="REC"/>
    <property type="match status" value="1"/>
</dbReference>
<dbReference type="PRINTS" id="PR00344">
    <property type="entry name" value="BCTRLSENSOR"/>
</dbReference>
<dbReference type="Proteomes" id="UP001162891">
    <property type="component" value="Chromosome"/>
</dbReference>
<dbReference type="SUPFAM" id="SSF52172">
    <property type="entry name" value="CheY-like"/>
    <property type="match status" value="1"/>
</dbReference>
<evidence type="ECO:0000256" key="1">
    <source>
        <dbReference type="ARBA" id="ARBA00000085"/>
    </source>
</evidence>
<comment type="catalytic activity">
    <reaction evidence="1">
        <text>ATP + protein L-histidine = ADP + protein N-phospho-L-histidine.</text>
        <dbReference type="EC" id="2.7.13.3"/>
    </reaction>
</comment>
<dbReference type="Gene3D" id="3.30.565.10">
    <property type="entry name" value="Histidine kinase-like ATPase, C-terminal domain"/>
    <property type="match status" value="1"/>
</dbReference>
<feature type="transmembrane region" description="Helical" evidence="10">
    <location>
        <begin position="67"/>
        <end position="93"/>
    </location>
</feature>
<accession>A0ABM7WWA7</accession>
<feature type="transmembrane region" description="Helical" evidence="10">
    <location>
        <begin position="42"/>
        <end position="61"/>
    </location>
</feature>
<dbReference type="PANTHER" id="PTHR43065:SF10">
    <property type="entry name" value="PEROXIDE STRESS-ACTIVATED HISTIDINE KINASE MAK3"/>
    <property type="match status" value="1"/>
</dbReference>
<name>A0ABM7WWA7_9BACT</name>
<keyword evidence="5" id="KW-0547">Nucleotide-binding</keyword>
<evidence type="ECO:0000313" key="14">
    <source>
        <dbReference type="Proteomes" id="UP001162891"/>
    </source>
</evidence>
<dbReference type="InterPro" id="IPR003661">
    <property type="entry name" value="HisK_dim/P_dom"/>
</dbReference>
<dbReference type="SUPFAM" id="SSF55874">
    <property type="entry name" value="ATPase domain of HSP90 chaperone/DNA topoisomerase II/histidine kinase"/>
    <property type="match status" value="1"/>
</dbReference>
<organism evidence="13 14">
    <name type="scientific">Anaeromyxobacter oryzae</name>
    <dbReference type="NCBI Taxonomy" id="2918170"/>
    <lineage>
        <taxon>Bacteria</taxon>
        <taxon>Pseudomonadati</taxon>
        <taxon>Myxococcota</taxon>
        <taxon>Myxococcia</taxon>
        <taxon>Myxococcales</taxon>
        <taxon>Cystobacterineae</taxon>
        <taxon>Anaeromyxobacteraceae</taxon>
        <taxon>Anaeromyxobacter</taxon>
    </lineage>
</organism>
<evidence type="ECO:0000256" key="8">
    <source>
        <dbReference type="ARBA" id="ARBA00023012"/>
    </source>
</evidence>
<dbReference type="SMART" id="SM00448">
    <property type="entry name" value="REC"/>
    <property type="match status" value="1"/>
</dbReference>
<gene>
    <name evidence="13" type="ORF">AMOR_27840</name>
</gene>
<evidence type="ECO:0000256" key="6">
    <source>
        <dbReference type="ARBA" id="ARBA00022777"/>
    </source>
</evidence>
<feature type="transmembrane region" description="Helical" evidence="10">
    <location>
        <begin position="143"/>
        <end position="164"/>
    </location>
</feature>
<dbReference type="Gene3D" id="1.10.287.130">
    <property type="match status" value="1"/>
</dbReference>
<evidence type="ECO:0000256" key="9">
    <source>
        <dbReference type="PROSITE-ProRule" id="PRU00169"/>
    </source>
</evidence>
<dbReference type="InterPro" id="IPR001789">
    <property type="entry name" value="Sig_transdc_resp-reg_receiver"/>
</dbReference>
<evidence type="ECO:0000256" key="4">
    <source>
        <dbReference type="ARBA" id="ARBA00022679"/>
    </source>
</evidence>
<keyword evidence="14" id="KW-1185">Reference proteome</keyword>
<sequence>MGAGVYNAASVAALVSAVVSVFTAAGAFLAARLPDWRDLKRLGWIAVTAAVNAALACAVSGDVSPAVWAASVRLELVLAALHLAAWHAYLSAWGKRPLSARQRRALGVVLAASLLALVPGAVYGEGSVLRPVGWLGMTHRDPVVTPLGWAVHALLVGAGAWVVVRTVRLGRAGAPWARTHVACTSALLAMGAHDALVACGLPLRTPYLVAFGLHAPMFVLAVVTLQRIATGASELHRLKAGLEEEASRRAEALARSEAALARAERLAMLGQLAAGVAHEVNNPTAVVSANLAYLGHALRDDPRPQLHGCIEDSQAAVVRIAAIVKQLLVAGRSVRSPDAPLSVVALARAFDAAVAAATARGAAHVDFVRELPSGLCVLAHADPLVQVLSNLVVNAVQAIPAARRGRVVLRGCAERDRVRIVVEDDGDGMSPETLRRLFEPFYSTKPVGAGTGLGLAVSRALVETMQGTLRFESEPGHGTRAILELAHADVAPLVTPPPGTIPVPAPRRSTILLVDDDGQVRHSLARLLGLRYDVTVADGVGAALDEAFGRTFDLVLCDVVMPDGGGERFWAEVSRSAPELARRVVFMTGGAATPAARAFLAAQPQPVLEKPIDLAAVDGAVTRLARLARAG</sequence>
<evidence type="ECO:0000256" key="10">
    <source>
        <dbReference type="SAM" id="Phobius"/>
    </source>
</evidence>
<reference evidence="14" key="1">
    <citation type="journal article" date="2022" name="Int. J. Syst. Evol. Microbiol.">
        <title>Anaeromyxobacter oryzae sp. nov., Anaeromyxobacter diazotrophicus sp. nov. and Anaeromyxobacter paludicola sp. nov., isolated from paddy soils.</title>
        <authorList>
            <person name="Itoh H."/>
            <person name="Xu Z."/>
            <person name="Mise K."/>
            <person name="Masuda Y."/>
            <person name="Ushijima N."/>
            <person name="Hayakawa C."/>
            <person name="Shiratori Y."/>
            <person name="Senoo K."/>
        </authorList>
    </citation>
    <scope>NUCLEOTIDE SEQUENCE [LARGE SCALE GENOMIC DNA]</scope>
    <source>
        <strain evidence="14">Red232</strain>
    </source>
</reference>
<evidence type="ECO:0000256" key="5">
    <source>
        <dbReference type="ARBA" id="ARBA00022741"/>
    </source>
</evidence>
<evidence type="ECO:0000259" key="12">
    <source>
        <dbReference type="PROSITE" id="PS50110"/>
    </source>
</evidence>
<keyword evidence="10" id="KW-0472">Membrane</keyword>
<feature type="modified residue" description="4-aspartylphosphate" evidence="9">
    <location>
        <position position="558"/>
    </location>
</feature>